<feature type="compositionally biased region" description="Low complexity" evidence="1">
    <location>
        <begin position="31"/>
        <end position="62"/>
    </location>
</feature>
<keyword evidence="4" id="KW-1185">Reference proteome</keyword>
<evidence type="ECO:0000256" key="1">
    <source>
        <dbReference type="SAM" id="MobiDB-lite"/>
    </source>
</evidence>
<protein>
    <submittedName>
        <fullName evidence="3">Copper homeostasis protein</fullName>
    </submittedName>
</protein>
<evidence type="ECO:0000313" key="3">
    <source>
        <dbReference type="EMBL" id="AKE51702.1"/>
    </source>
</evidence>
<dbReference type="STRING" id="914150.TQ33_0727"/>
<dbReference type="KEGG" id="kge:TQ33_0727"/>
<feature type="domain" description="NlpE C-terminal OB" evidence="2">
    <location>
        <begin position="72"/>
        <end position="160"/>
    </location>
</feature>
<evidence type="ECO:0000259" key="2">
    <source>
        <dbReference type="Pfam" id="PF17185"/>
    </source>
</evidence>
<dbReference type="OrthoDB" id="9809132at2"/>
<sequence length="160" mass="17768">MAISQTLTKSLITILALGALYGCSEDKKPQKQPTKETTQQEQTQTDPDVSSESSETTEPQPEIVEEPTAGTTEIKKGLYVYDTDKATFTDCSNNQTYPVAQEGNYYELEATYLALKDEAKQKLLFEVKGEYDMRAPDEGDDVDMLIPSQLIGVVHKDSCQ</sequence>
<organism evidence="3 4">
    <name type="scientific">Kangiella geojedonensis</name>
    <dbReference type="NCBI Taxonomy" id="914150"/>
    <lineage>
        <taxon>Bacteria</taxon>
        <taxon>Pseudomonadati</taxon>
        <taxon>Pseudomonadota</taxon>
        <taxon>Gammaproteobacteria</taxon>
        <taxon>Kangiellales</taxon>
        <taxon>Kangiellaceae</taxon>
        <taxon>Kangiella</taxon>
    </lineage>
</organism>
<dbReference type="HOGENOM" id="CLU_1649863_0_0_6"/>
<evidence type="ECO:0000313" key="4">
    <source>
        <dbReference type="Proteomes" id="UP000034071"/>
    </source>
</evidence>
<dbReference type="RefSeq" id="WP_046560858.1">
    <property type="nucleotide sequence ID" value="NZ_CP010975.1"/>
</dbReference>
<dbReference type="EMBL" id="CP010975">
    <property type="protein sequence ID" value="AKE51702.1"/>
    <property type="molecule type" value="Genomic_DNA"/>
</dbReference>
<dbReference type="Gene3D" id="2.40.50.540">
    <property type="match status" value="1"/>
</dbReference>
<dbReference type="InterPro" id="IPR038139">
    <property type="entry name" value="NlpE_C_sf"/>
</dbReference>
<dbReference type="InterPro" id="IPR033450">
    <property type="entry name" value="NlpE_C"/>
</dbReference>
<reference evidence="3 4" key="1">
    <citation type="submission" date="2015-02" db="EMBL/GenBank/DDBJ databases">
        <title>Complete genome sequence of Kangiella geojedonensis strain YCS-5T.</title>
        <authorList>
            <person name="Kim K.M."/>
        </authorList>
    </citation>
    <scope>NUCLEOTIDE SEQUENCE [LARGE SCALE GENOMIC DNA]</scope>
    <source>
        <strain evidence="3 4">YCS-5</strain>
    </source>
</reference>
<proteinExistence type="predicted"/>
<name>A0A0F6TQ75_9GAMM</name>
<dbReference type="Proteomes" id="UP000034071">
    <property type="component" value="Chromosome"/>
</dbReference>
<accession>A0A0F6TQ75</accession>
<dbReference type="Pfam" id="PF17185">
    <property type="entry name" value="NlpE_C"/>
    <property type="match status" value="1"/>
</dbReference>
<gene>
    <name evidence="3" type="ORF">TQ33_0727</name>
</gene>
<dbReference type="AlphaFoldDB" id="A0A0F6TQ75"/>
<feature type="region of interest" description="Disordered" evidence="1">
    <location>
        <begin position="25"/>
        <end position="71"/>
    </location>
</feature>